<evidence type="ECO:0000259" key="2">
    <source>
        <dbReference type="Pfam" id="PF21666"/>
    </source>
</evidence>
<gene>
    <name evidence="3" type="ORF">FOMPIDRAFT_1156100</name>
</gene>
<sequence length="610" mass="71010">MSATHEDADMPNRFKHPFTESQGWVYYRPDDDDPADKDTPLTLIEIRMCALSAAIREKPEWWVKFRDEAIRAKWREEIKEQQKDLHRSLQLTDDMLNYIIGELEAYAALRDPETGIEPGPYERIWKSDNLISASLKAALLSAVAPLESVPESERDWNPGSDGKVLDLVHPSLYPVVYGCTVDRISGKPLQPRPSDVARIFKSEHFQWLPSDFHVLDDGTVRLVSPYINNIHPEDHRALTDVIPRLLERAVPMFEWVLSDLARERQLPTRLDLKGKKFPGCVWPDEEEPRVESEKWQEFRNEANRREAEDRERYEQEKDKVLDALWDAWQDTNPGPDEKWVEPPYPEFQQTDYFSRLYNGYMEEKQKPVFPDSKPKYDGGLDTMRRTVSLRGKTLQAIVKLANIILVPEKPEYTGGTWHVEGMDNEAIVATFIYYYDTDNLTESTLSFRNAVNEPRYHVQSDEYCMKHLYNLGQFESCAQNVGHVITKQGRCIAFPKIYQHLVSPFRLADPTKPGYRKILVFFLVDPNITIPSATTVGPQQAAWVRRAVESTDYWQTRLPGELRDMVWERYDGMTDEQAKAFRKELMRERTLTVQTVEEQRFGQGFNLCEH</sequence>
<evidence type="ECO:0000313" key="4">
    <source>
        <dbReference type="Proteomes" id="UP000015241"/>
    </source>
</evidence>
<dbReference type="OrthoDB" id="415532at2759"/>
<dbReference type="AlphaFoldDB" id="S8G515"/>
<protein>
    <submittedName>
        <fullName evidence="3">Uncharacterized protein</fullName>
    </submittedName>
</protein>
<dbReference type="PANTHER" id="PTHR33119">
    <property type="entry name" value="IFI3P"/>
    <property type="match status" value="1"/>
</dbReference>
<evidence type="ECO:0000313" key="3">
    <source>
        <dbReference type="EMBL" id="EPT05325.1"/>
    </source>
</evidence>
<feature type="domain" description="DUF4246" evidence="1">
    <location>
        <begin position="94"/>
        <end position="546"/>
    </location>
</feature>
<dbReference type="InterPro" id="IPR025340">
    <property type="entry name" value="DUF4246"/>
</dbReference>
<dbReference type="EMBL" id="KE504124">
    <property type="protein sequence ID" value="EPT05325.1"/>
    <property type="molecule type" value="Genomic_DNA"/>
</dbReference>
<feature type="domain" description="DUF4246" evidence="2">
    <location>
        <begin position="9"/>
        <end position="77"/>
    </location>
</feature>
<dbReference type="InterPro" id="IPR049207">
    <property type="entry name" value="DUF4246_N"/>
</dbReference>
<dbReference type="InParanoid" id="S8G515"/>
<dbReference type="Proteomes" id="UP000015241">
    <property type="component" value="Unassembled WGS sequence"/>
</dbReference>
<keyword evidence="4" id="KW-1185">Reference proteome</keyword>
<reference evidence="3 4" key="1">
    <citation type="journal article" date="2012" name="Science">
        <title>The Paleozoic origin of enzymatic lignin decomposition reconstructed from 31 fungal genomes.</title>
        <authorList>
            <person name="Floudas D."/>
            <person name="Binder M."/>
            <person name="Riley R."/>
            <person name="Barry K."/>
            <person name="Blanchette R.A."/>
            <person name="Henrissat B."/>
            <person name="Martinez A.T."/>
            <person name="Otillar R."/>
            <person name="Spatafora J.W."/>
            <person name="Yadav J.S."/>
            <person name="Aerts A."/>
            <person name="Benoit I."/>
            <person name="Boyd A."/>
            <person name="Carlson A."/>
            <person name="Copeland A."/>
            <person name="Coutinho P.M."/>
            <person name="de Vries R.P."/>
            <person name="Ferreira P."/>
            <person name="Findley K."/>
            <person name="Foster B."/>
            <person name="Gaskell J."/>
            <person name="Glotzer D."/>
            <person name="Gorecki P."/>
            <person name="Heitman J."/>
            <person name="Hesse C."/>
            <person name="Hori C."/>
            <person name="Igarashi K."/>
            <person name="Jurgens J.A."/>
            <person name="Kallen N."/>
            <person name="Kersten P."/>
            <person name="Kohler A."/>
            <person name="Kuees U."/>
            <person name="Kumar T.K.A."/>
            <person name="Kuo A."/>
            <person name="LaButti K."/>
            <person name="Larrondo L.F."/>
            <person name="Lindquist E."/>
            <person name="Ling A."/>
            <person name="Lombard V."/>
            <person name="Lucas S."/>
            <person name="Lundell T."/>
            <person name="Martin R."/>
            <person name="McLaughlin D.J."/>
            <person name="Morgenstern I."/>
            <person name="Morin E."/>
            <person name="Murat C."/>
            <person name="Nagy L.G."/>
            <person name="Nolan M."/>
            <person name="Ohm R.A."/>
            <person name="Patyshakuliyeva A."/>
            <person name="Rokas A."/>
            <person name="Ruiz-Duenas F.J."/>
            <person name="Sabat G."/>
            <person name="Salamov A."/>
            <person name="Samejima M."/>
            <person name="Schmutz J."/>
            <person name="Slot J.C."/>
            <person name="St John F."/>
            <person name="Stenlid J."/>
            <person name="Sun H."/>
            <person name="Sun S."/>
            <person name="Syed K."/>
            <person name="Tsang A."/>
            <person name="Wiebenga A."/>
            <person name="Young D."/>
            <person name="Pisabarro A."/>
            <person name="Eastwood D.C."/>
            <person name="Martin F."/>
            <person name="Cullen D."/>
            <person name="Grigoriev I.V."/>
            <person name="Hibbett D.S."/>
        </authorList>
    </citation>
    <scope>NUCLEOTIDE SEQUENCE</scope>
    <source>
        <strain evidence="4">FP-58527</strain>
    </source>
</reference>
<dbReference type="InterPro" id="IPR049192">
    <property type="entry name" value="DUF4246_C"/>
</dbReference>
<dbReference type="eggNOG" id="ENOG502QQIE">
    <property type="taxonomic scope" value="Eukaryota"/>
</dbReference>
<dbReference type="Pfam" id="PF14033">
    <property type="entry name" value="DUF4246"/>
    <property type="match status" value="1"/>
</dbReference>
<dbReference type="HOGENOM" id="CLU_012066_3_2_1"/>
<dbReference type="PANTHER" id="PTHR33119:SF1">
    <property type="entry name" value="FE2OG DIOXYGENASE DOMAIN-CONTAINING PROTEIN"/>
    <property type="match status" value="1"/>
</dbReference>
<dbReference type="Pfam" id="PF21666">
    <property type="entry name" value="DUF4246_N"/>
    <property type="match status" value="1"/>
</dbReference>
<evidence type="ECO:0000259" key="1">
    <source>
        <dbReference type="Pfam" id="PF14033"/>
    </source>
</evidence>
<dbReference type="STRING" id="743788.S8G515"/>
<accession>S8G515</accession>
<proteinExistence type="predicted"/>
<name>S8G515_FOMSC</name>
<organism evidence="3 4">
    <name type="scientific">Fomitopsis schrenkii</name>
    <name type="common">Brown rot fungus</name>
    <dbReference type="NCBI Taxonomy" id="2126942"/>
    <lineage>
        <taxon>Eukaryota</taxon>
        <taxon>Fungi</taxon>
        <taxon>Dikarya</taxon>
        <taxon>Basidiomycota</taxon>
        <taxon>Agaricomycotina</taxon>
        <taxon>Agaricomycetes</taxon>
        <taxon>Polyporales</taxon>
        <taxon>Fomitopsis</taxon>
    </lineage>
</organism>